<dbReference type="InterPro" id="IPR043129">
    <property type="entry name" value="ATPase_NBD"/>
</dbReference>
<keyword evidence="5" id="KW-1185">Reference proteome</keyword>
<dbReference type="AlphaFoldDB" id="A0A6J8DM52"/>
<reference evidence="4 5" key="1">
    <citation type="submission" date="2020-06" db="EMBL/GenBank/DDBJ databases">
        <authorList>
            <person name="Li R."/>
            <person name="Bekaert M."/>
        </authorList>
    </citation>
    <scope>NUCLEOTIDE SEQUENCE [LARGE SCALE GENOMIC DNA]</scope>
    <source>
        <strain evidence="5">wild</strain>
    </source>
</reference>
<dbReference type="Proteomes" id="UP000507470">
    <property type="component" value="Unassembled WGS sequence"/>
</dbReference>
<accession>A0A6J8DM52</accession>
<keyword evidence="3" id="KW-0067">ATP-binding</keyword>
<sequence length="619" mass="69514">MLMFIDSIWLIFNQILVFSSLVYLYDIKCPDFSERNLRAKGFCSEHTPDRYACLYDVNAFIRVESCDRMADYSSRGEKYVISGALADRSCQCDHKNGFHFVIQPRDPCNCLPVEEDCSCYYDPHKDIHISVRICTTGEAHSPSLSNRESKDNYTEPSSFHNKLDTGISVLSSIKTLRSLTGNVNIVVAIDIGTTSSVYAFSISSSTDIQLNKAWNTGNRGLCSPKTPTCILLKRQTLEPVNIGYDAQKEYSDHVYDNEADNYLFVDKFKMKLYGAENISDTMMIEDIKGHPVPAIQVFSNMICMLKKRVESEIPNSNSVNYNVQWVLTIPAAWTDRAETFMRTCAERAGIVNDQNDNLMIVVESESASVYIHHLLRDHKLDATITEFPRKYLVIDLGGGTDDITAHRISKHGNLKEICKPSGSGHGGKAVDKQLLSCLEELVGKKVIQSLEKKGNFLELLDEIESINNLLSACTSKKGLLTCKFPLYLLNELCKEHCGKEFQEILNTSKKYNKKLVLVNDRLRIDQELIVTFISKVASDIVQDIKFVLIKAKTDAIKTFIVVGGFSNSDVIRDTLKQAFPTVQIIYPPGDVDLAVVKGAVLYGQNPQYIKPCSKTKSLK</sequence>
<dbReference type="OrthoDB" id="2963168at2759"/>
<evidence type="ECO:0000313" key="5">
    <source>
        <dbReference type="Proteomes" id="UP000507470"/>
    </source>
</evidence>
<evidence type="ECO:0000256" key="1">
    <source>
        <dbReference type="ARBA" id="ARBA00007381"/>
    </source>
</evidence>
<protein>
    <recommendedName>
        <fullName evidence="6">HSPA12A</fullName>
    </recommendedName>
</protein>
<dbReference type="PANTHER" id="PTHR14187">
    <property type="entry name" value="ALPHA KINASE/ELONGATION FACTOR 2 KINASE"/>
    <property type="match status" value="1"/>
</dbReference>
<dbReference type="EMBL" id="CACVKT020007453">
    <property type="protein sequence ID" value="CAC5407950.1"/>
    <property type="molecule type" value="Genomic_DNA"/>
</dbReference>
<comment type="similarity">
    <text evidence="1">Belongs to the heat shock protein 70 family.</text>
</comment>
<evidence type="ECO:0000313" key="4">
    <source>
        <dbReference type="EMBL" id="CAC5407950.1"/>
    </source>
</evidence>
<keyword evidence="2" id="KW-0547">Nucleotide-binding</keyword>
<dbReference type="SUPFAM" id="SSF53067">
    <property type="entry name" value="Actin-like ATPase domain"/>
    <property type="match status" value="2"/>
</dbReference>
<proteinExistence type="inferred from homology"/>
<dbReference type="Gene3D" id="3.90.640.10">
    <property type="entry name" value="Actin, Chain A, domain 4"/>
    <property type="match status" value="1"/>
</dbReference>
<dbReference type="GO" id="GO:0005524">
    <property type="term" value="F:ATP binding"/>
    <property type="evidence" value="ECO:0007669"/>
    <property type="project" value="UniProtKB-KW"/>
</dbReference>
<evidence type="ECO:0000256" key="2">
    <source>
        <dbReference type="ARBA" id="ARBA00022741"/>
    </source>
</evidence>
<dbReference type="Pfam" id="PF00012">
    <property type="entry name" value="HSP70"/>
    <property type="match status" value="1"/>
</dbReference>
<dbReference type="CDD" id="cd10229">
    <property type="entry name" value="ASKHA_NBD_HSP70_HSPA12"/>
    <property type="match status" value="1"/>
</dbReference>
<evidence type="ECO:0000256" key="3">
    <source>
        <dbReference type="ARBA" id="ARBA00022840"/>
    </source>
</evidence>
<dbReference type="InterPro" id="IPR013126">
    <property type="entry name" value="Hsp_70_fam"/>
</dbReference>
<evidence type="ECO:0008006" key="6">
    <source>
        <dbReference type="Google" id="ProtNLM"/>
    </source>
</evidence>
<dbReference type="Gene3D" id="3.30.420.40">
    <property type="match status" value="2"/>
</dbReference>
<dbReference type="GO" id="GO:0140662">
    <property type="term" value="F:ATP-dependent protein folding chaperone"/>
    <property type="evidence" value="ECO:0007669"/>
    <property type="project" value="InterPro"/>
</dbReference>
<name>A0A6J8DM52_MYTCO</name>
<organism evidence="4 5">
    <name type="scientific">Mytilus coruscus</name>
    <name type="common">Sea mussel</name>
    <dbReference type="NCBI Taxonomy" id="42192"/>
    <lineage>
        <taxon>Eukaryota</taxon>
        <taxon>Metazoa</taxon>
        <taxon>Spiralia</taxon>
        <taxon>Lophotrochozoa</taxon>
        <taxon>Mollusca</taxon>
        <taxon>Bivalvia</taxon>
        <taxon>Autobranchia</taxon>
        <taxon>Pteriomorphia</taxon>
        <taxon>Mytilida</taxon>
        <taxon>Mytiloidea</taxon>
        <taxon>Mytilidae</taxon>
        <taxon>Mytilinae</taxon>
        <taxon>Mytilus</taxon>
    </lineage>
</organism>
<dbReference type="PANTHER" id="PTHR14187:SF5">
    <property type="entry name" value="HEAT SHOCK 70 KDA PROTEIN 12A"/>
    <property type="match status" value="1"/>
</dbReference>
<gene>
    <name evidence="4" type="ORF">MCOR_41380</name>
</gene>